<evidence type="ECO:0000313" key="3">
    <source>
        <dbReference type="Proteomes" id="UP000016934"/>
    </source>
</evidence>
<evidence type="ECO:0000256" key="1">
    <source>
        <dbReference type="SAM" id="MobiDB-lite"/>
    </source>
</evidence>
<proteinExistence type="predicted"/>
<dbReference type="Proteomes" id="UP000016934">
    <property type="component" value="Unassembled WGS sequence"/>
</dbReference>
<dbReference type="GeneID" id="19135246"/>
<dbReference type="OrthoDB" id="3695563at2759"/>
<reference evidence="3" key="2">
    <citation type="journal article" date="2013" name="PLoS Genet.">
        <title>Comparative genome structure, secondary metabolite, and effector coding capacity across Cochliobolus pathogens.</title>
        <authorList>
            <person name="Condon B.J."/>
            <person name="Leng Y."/>
            <person name="Wu D."/>
            <person name="Bushley K.E."/>
            <person name="Ohm R.A."/>
            <person name="Otillar R."/>
            <person name="Martin J."/>
            <person name="Schackwitz W."/>
            <person name="Grimwood J."/>
            <person name="MohdZainudin N."/>
            <person name="Xue C."/>
            <person name="Wang R."/>
            <person name="Manning V.A."/>
            <person name="Dhillon B."/>
            <person name="Tu Z.J."/>
            <person name="Steffenson B.J."/>
            <person name="Salamov A."/>
            <person name="Sun H."/>
            <person name="Lowry S."/>
            <person name="LaButti K."/>
            <person name="Han J."/>
            <person name="Copeland A."/>
            <person name="Lindquist E."/>
            <person name="Barry K."/>
            <person name="Schmutz J."/>
            <person name="Baker S.E."/>
            <person name="Ciuffetti L.M."/>
            <person name="Grigoriev I.V."/>
            <person name="Zhong S."/>
            <person name="Turgeon B.G."/>
        </authorList>
    </citation>
    <scope>NUCLEOTIDE SEQUENCE [LARGE SCALE GENOMIC DNA]</scope>
    <source>
        <strain evidence="3">ND90Pr / ATCC 201652</strain>
    </source>
</reference>
<name>M2QX66_COCSN</name>
<feature type="compositionally biased region" description="Basic and acidic residues" evidence="1">
    <location>
        <begin position="75"/>
        <end position="84"/>
    </location>
</feature>
<dbReference type="RefSeq" id="XP_007704657.1">
    <property type="nucleotide sequence ID" value="XM_007706467.1"/>
</dbReference>
<organism evidence="2 3">
    <name type="scientific">Cochliobolus sativus (strain ND90Pr / ATCC 201652)</name>
    <name type="common">Common root rot and spot blotch fungus</name>
    <name type="synonym">Bipolaris sorokiniana</name>
    <dbReference type="NCBI Taxonomy" id="665912"/>
    <lineage>
        <taxon>Eukaryota</taxon>
        <taxon>Fungi</taxon>
        <taxon>Dikarya</taxon>
        <taxon>Ascomycota</taxon>
        <taxon>Pezizomycotina</taxon>
        <taxon>Dothideomycetes</taxon>
        <taxon>Pleosporomycetidae</taxon>
        <taxon>Pleosporales</taxon>
        <taxon>Pleosporineae</taxon>
        <taxon>Pleosporaceae</taxon>
        <taxon>Bipolaris</taxon>
    </lineage>
</organism>
<evidence type="ECO:0000313" key="2">
    <source>
        <dbReference type="EMBL" id="EMD59649.1"/>
    </source>
</evidence>
<sequence length="163" mass="18698">MSFFPIIPSTSLHSSILALPPPHHDHNHNHDQTPTHHAIHMDHLPSLLSHLLAPVSHTQCTSSMPCSTPPPLSESHPHQEERKERETHIIRLAEEEELARLQHGEQDGTPLCREEGIATWHQHQHQYQHQHLERNDSMEAQKKSRRGSLEWLAGVIKERKGHA</sequence>
<gene>
    <name evidence="2" type="ORF">COCSADRAFT_252239</name>
</gene>
<feature type="region of interest" description="Disordered" evidence="1">
    <location>
        <begin position="59"/>
        <end position="84"/>
    </location>
</feature>
<dbReference type="EMBL" id="KB445652">
    <property type="protein sequence ID" value="EMD59649.1"/>
    <property type="molecule type" value="Genomic_DNA"/>
</dbReference>
<protein>
    <submittedName>
        <fullName evidence="2">Uncharacterized protein</fullName>
    </submittedName>
</protein>
<keyword evidence="3" id="KW-1185">Reference proteome</keyword>
<dbReference type="OMA" id="ERETHII"/>
<reference evidence="2 3" key="1">
    <citation type="journal article" date="2012" name="PLoS Pathog.">
        <title>Diverse lifestyles and strategies of plant pathogenesis encoded in the genomes of eighteen Dothideomycetes fungi.</title>
        <authorList>
            <person name="Ohm R.A."/>
            <person name="Feau N."/>
            <person name="Henrissat B."/>
            <person name="Schoch C.L."/>
            <person name="Horwitz B.A."/>
            <person name="Barry K.W."/>
            <person name="Condon B.J."/>
            <person name="Copeland A.C."/>
            <person name="Dhillon B."/>
            <person name="Glaser F."/>
            <person name="Hesse C.N."/>
            <person name="Kosti I."/>
            <person name="LaButti K."/>
            <person name="Lindquist E.A."/>
            <person name="Lucas S."/>
            <person name="Salamov A.A."/>
            <person name="Bradshaw R.E."/>
            <person name="Ciuffetti L."/>
            <person name="Hamelin R.C."/>
            <person name="Kema G.H.J."/>
            <person name="Lawrence C."/>
            <person name="Scott J.A."/>
            <person name="Spatafora J.W."/>
            <person name="Turgeon B.G."/>
            <person name="de Wit P.J.G.M."/>
            <person name="Zhong S."/>
            <person name="Goodwin S.B."/>
            <person name="Grigoriev I.V."/>
        </authorList>
    </citation>
    <scope>NUCLEOTIDE SEQUENCE [LARGE SCALE GENOMIC DNA]</scope>
    <source>
        <strain evidence="3">ND90Pr / ATCC 201652</strain>
    </source>
</reference>
<dbReference type="KEGG" id="bsc:COCSADRAFT_252239"/>
<accession>M2QX66</accession>
<dbReference type="HOGENOM" id="CLU_109434_0_0_1"/>
<dbReference type="AlphaFoldDB" id="M2QX66"/>